<dbReference type="OrthoDB" id="9810303at2"/>
<dbReference type="CDD" id="cd00761">
    <property type="entry name" value="Glyco_tranf_GTA_type"/>
    <property type="match status" value="1"/>
</dbReference>
<keyword evidence="2" id="KW-0472">Membrane</keyword>
<keyword evidence="2" id="KW-0812">Transmembrane</keyword>
<gene>
    <name evidence="4" type="ORF">BEP19_13185</name>
</gene>
<comment type="caution">
    <text evidence="4">The sequence shown here is derived from an EMBL/GenBank/DDBJ whole genome shotgun (WGS) entry which is preliminary data.</text>
</comment>
<comment type="similarity">
    <text evidence="1">Belongs to the glycosyltransferase 2 family.</text>
</comment>
<dbReference type="InterPro" id="IPR001173">
    <property type="entry name" value="Glyco_trans_2-like"/>
</dbReference>
<dbReference type="PANTHER" id="PTHR22916:SF3">
    <property type="entry name" value="UDP-GLCNAC:BETAGAL BETA-1,3-N-ACETYLGLUCOSAMINYLTRANSFERASE-LIKE PROTEIN 1"/>
    <property type="match status" value="1"/>
</dbReference>
<dbReference type="SUPFAM" id="SSF53448">
    <property type="entry name" value="Nucleotide-diphospho-sugar transferases"/>
    <property type="match status" value="1"/>
</dbReference>
<evidence type="ECO:0000313" key="5">
    <source>
        <dbReference type="Proteomes" id="UP000284219"/>
    </source>
</evidence>
<dbReference type="EMBL" id="MCHY01000009">
    <property type="protein sequence ID" value="RKD23166.1"/>
    <property type="molecule type" value="Genomic_DNA"/>
</dbReference>
<sequence>MKNMRLTVFTPTYNRAYCLQDCYESLKRQTNKDFMWLIIDDGSTDGTPELVEQWIAEEAVPIRYYWQENHGMHGAHNTAYELIETELNVCIDSDDYMPDDAVEKILAFWERHGSDQVSGIIGLDSDREGKVLGTRLPEDLKQSTLFDLYRKHGVTGDKKLVYRTELTKKYRYPIFEGEKYVGLAYKYYKLDEQYEMLLLNEVLCCVEYLADGSSMNMLSQYKRNPRGFAFYRKELMKLSFANFSFKFRQAIHLVSSSIIARNRNLLIETPSKLITLLALPLGVVLYGFIVVKTKRA</sequence>
<dbReference type="InterPro" id="IPR029044">
    <property type="entry name" value="Nucleotide-diphossugar_trans"/>
</dbReference>
<dbReference type="AlphaFoldDB" id="A0A419SHB3"/>
<name>A0A419SHB3_9BACL</name>
<keyword evidence="2" id="KW-1133">Transmembrane helix</keyword>
<dbReference type="Proteomes" id="UP000284219">
    <property type="component" value="Unassembled WGS sequence"/>
</dbReference>
<keyword evidence="4" id="KW-0808">Transferase</keyword>
<feature type="domain" description="Glycosyltransferase 2-like" evidence="3">
    <location>
        <begin position="7"/>
        <end position="153"/>
    </location>
</feature>
<evidence type="ECO:0000313" key="4">
    <source>
        <dbReference type="EMBL" id="RKD23166.1"/>
    </source>
</evidence>
<accession>A0A419SHB3</accession>
<proteinExistence type="inferred from homology"/>
<dbReference type="PANTHER" id="PTHR22916">
    <property type="entry name" value="GLYCOSYLTRANSFERASE"/>
    <property type="match status" value="1"/>
</dbReference>
<keyword evidence="5" id="KW-1185">Reference proteome</keyword>
<reference evidence="4 5" key="1">
    <citation type="submission" date="2016-08" db="EMBL/GenBank/DDBJ databases">
        <title>Novel Firmicute Genomes.</title>
        <authorList>
            <person name="Poppleton D.I."/>
            <person name="Gribaldo S."/>
        </authorList>
    </citation>
    <scope>NUCLEOTIDE SEQUENCE [LARGE SCALE GENOMIC DNA]</scope>
    <source>
        <strain evidence="4 5">RAOx-1</strain>
    </source>
</reference>
<organism evidence="4 5">
    <name type="scientific">Ammoniphilus oxalaticus</name>
    <dbReference type="NCBI Taxonomy" id="66863"/>
    <lineage>
        <taxon>Bacteria</taxon>
        <taxon>Bacillati</taxon>
        <taxon>Bacillota</taxon>
        <taxon>Bacilli</taxon>
        <taxon>Bacillales</taxon>
        <taxon>Paenibacillaceae</taxon>
        <taxon>Aneurinibacillus group</taxon>
        <taxon>Ammoniphilus</taxon>
    </lineage>
</organism>
<protein>
    <submittedName>
        <fullName evidence="4">Glycosyltransferase</fullName>
    </submittedName>
</protein>
<dbReference type="Gene3D" id="3.90.550.10">
    <property type="entry name" value="Spore Coat Polysaccharide Biosynthesis Protein SpsA, Chain A"/>
    <property type="match status" value="1"/>
</dbReference>
<evidence type="ECO:0000256" key="2">
    <source>
        <dbReference type="SAM" id="Phobius"/>
    </source>
</evidence>
<dbReference type="GO" id="GO:0016758">
    <property type="term" value="F:hexosyltransferase activity"/>
    <property type="evidence" value="ECO:0007669"/>
    <property type="project" value="UniProtKB-ARBA"/>
</dbReference>
<evidence type="ECO:0000256" key="1">
    <source>
        <dbReference type="ARBA" id="ARBA00006739"/>
    </source>
</evidence>
<dbReference type="Pfam" id="PF00535">
    <property type="entry name" value="Glycos_transf_2"/>
    <property type="match status" value="1"/>
</dbReference>
<evidence type="ECO:0000259" key="3">
    <source>
        <dbReference type="Pfam" id="PF00535"/>
    </source>
</evidence>
<dbReference type="RefSeq" id="WP_120190656.1">
    <property type="nucleotide sequence ID" value="NZ_MCHY01000009.1"/>
</dbReference>
<feature type="transmembrane region" description="Helical" evidence="2">
    <location>
        <begin position="273"/>
        <end position="291"/>
    </location>
</feature>